<proteinExistence type="predicted"/>
<keyword evidence="5" id="KW-0805">Transcription regulation</keyword>
<dbReference type="PANTHER" id="PTHR31251:SF208">
    <property type="entry name" value="SQUAMOSA PROMOTER-BINDING-LIKE PROTEIN 18"/>
    <property type="match status" value="1"/>
</dbReference>
<dbReference type="EMBL" id="JADCNM010000011">
    <property type="protein sequence ID" value="KAG0462565.1"/>
    <property type="molecule type" value="Genomic_DNA"/>
</dbReference>
<sequence>MPGGGSQNVSCLVDGCRSDLSNCREYHRRHKVCEVHSKTPIVLVGGQEQRFCQQCSRFHLLAEFDDVKRSCRKRLDGHNRRRRKPQIDPINPGNLYPSSHGTGFTSYPQTFPASADTTWISIGAGAEDTRYGQNPLSMHFLDRVQPFSGTMGIKEGKQFPFLHSSEGMAIGCRTTVEQTAVCQPLLKTFSPAEAVEARQCSQKDYLLSSAPTVLSLSVILDSDSRDQSGKYGNSGEDSHWATSAPQPAVWCATPICTNASGIGEHRGFYG</sequence>
<dbReference type="Gene3D" id="4.10.1100.10">
    <property type="entry name" value="Transcription factor, SBP-box domain"/>
    <property type="match status" value="1"/>
</dbReference>
<keyword evidence="4" id="KW-0862">Zinc</keyword>
<protein>
    <recommendedName>
        <fullName evidence="11">SBP-type domain-containing protein</fullName>
    </recommendedName>
</protein>
<dbReference type="GO" id="GO:0003677">
    <property type="term" value="F:DNA binding"/>
    <property type="evidence" value="ECO:0007669"/>
    <property type="project" value="UniProtKB-KW"/>
</dbReference>
<keyword evidence="8" id="KW-0539">Nucleus</keyword>
<keyword evidence="7" id="KW-0804">Transcription</keyword>
<dbReference type="PANTHER" id="PTHR31251">
    <property type="entry name" value="SQUAMOSA PROMOTER-BINDING-LIKE PROTEIN 4"/>
    <property type="match status" value="1"/>
</dbReference>
<name>A0A835UJ21_VANPL</name>
<dbReference type="Proteomes" id="UP000639772">
    <property type="component" value="Chromosome 11"/>
</dbReference>
<feature type="domain" description="SBP-type" evidence="11">
    <location>
        <begin position="8"/>
        <end position="85"/>
    </location>
</feature>
<evidence type="ECO:0000256" key="1">
    <source>
        <dbReference type="ARBA" id="ARBA00004123"/>
    </source>
</evidence>
<dbReference type="SUPFAM" id="SSF103612">
    <property type="entry name" value="SBT domain"/>
    <property type="match status" value="1"/>
</dbReference>
<evidence type="ECO:0000256" key="5">
    <source>
        <dbReference type="ARBA" id="ARBA00023015"/>
    </source>
</evidence>
<dbReference type="PROSITE" id="PS51141">
    <property type="entry name" value="ZF_SBP"/>
    <property type="match status" value="1"/>
</dbReference>
<evidence type="ECO:0000256" key="2">
    <source>
        <dbReference type="ARBA" id="ARBA00022723"/>
    </source>
</evidence>
<organism evidence="12 13">
    <name type="scientific">Vanilla planifolia</name>
    <name type="common">Vanilla</name>
    <dbReference type="NCBI Taxonomy" id="51239"/>
    <lineage>
        <taxon>Eukaryota</taxon>
        <taxon>Viridiplantae</taxon>
        <taxon>Streptophyta</taxon>
        <taxon>Embryophyta</taxon>
        <taxon>Tracheophyta</taxon>
        <taxon>Spermatophyta</taxon>
        <taxon>Magnoliopsida</taxon>
        <taxon>Liliopsida</taxon>
        <taxon>Asparagales</taxon>
        <taxon>Orchidaceae</taxon>
        <taxon>Vanilloideae</taxon>
        <taxon>Vanilleae</taxon>
        <taxon>Vanilla</taxon>
    </lineage>
</organism>
<dbReference type="GO" id="GO:0008270">
    <property type="term" value="F:zinc ion binding"/>
    <property type="evidence" value="ECO:0007669"/>
    <property type="project" value="UniProtKB-KW"/>
</dbReference>
<feature type="region of interest" description="Disordered" evidence="10">
    <location>
        <begin position="76"/>
        <end position="101"/>
    </location>
</feature>
<comment type="caution">
    <text evidence="12">The sequence shown here is derived from an EMBL/GenBank/DDBJ whole genome shotgun (WGS) entry which is preliminary data.</text>
</comment>
<dbReference type="InterPro" id="IPR036893">
    <property type="entry name" value="SBP_sf"/>
</dbReference>
<evidence type="ECO:0000256" key="10">
    <source>
        <dbReference type="SAM" id="MobiDB-lite"/>
    </source>
</evidence>
<evidence type="ECO:0000313" key="13">
    <source>
        <dbReference type="Proteomes" id="UP000639772"/>
    </source>
</evidence>
<evidence type="ECO:0000256" key="3">
    <source>
        <dbReference type="ARBA" id="ARBA00022771"/>
    </source>
</evidence>
<keyword evidence="6" id="KW-0238">DNA-binding</keyword>
<comment type="subcellular location">
    <subcellularLocation>
        <location evidence="1">Nucleus</location>
    </subcellularLocation>
</comment>
<accession>A0A835UJ21</accession>
<dbReference type="Pfam" id="PF03110">
    <property type="entry name" value="SBP"/>
    <property type="match status" value="1"/>
</dbReference>
<keyword evidence="2" id="KW-0479">Metal-binding</keyword>
<evidence type="ECO:0000259" key="11">
    <source>
        <dbReference type="PROSITE" id="PS51141"/>
    </source>
</evidence>
<evidence type="ECO:0000256" key="7">
    <source>
        <dbReference type="ARBA" id="ARBA00023163"/>
    </source>
</evidence>
<evidence type="ECO:0000256" key="9">
    <source>
        <dbReference type="PROSITE-ProRule" id="PRU00470"/>
    </source>
</evidence>
<dbReference type="OrthoDB" id="514967at2759"/>
<reference evidence="12 13" key="1">
    <citation type="journal article" date="2020" name="Nat. Food">
        <title>A phased Vanilla planifolia genome enables genetic improvement of flavour and production.</title>
        <authorList>
            <person name="Hasing T."/>
            <person name="Tang H."/>
            <person name="Brym M."/>
            <person name="Khazi F."/>
            <person name="Huang T."/>
            <person name="Chambers A.H."/>
        </authorList>
    </citation>
    <scope>NUCLEOTIDE SEQUENCE [LARGE SCALE GENOMIC DNA]</scope>
    <source>
        <tissue evidence="12">Leaf</tissue>
    </source>
</reference>
<gene>
    <name evidence="12" type="ORF">HPP92_021041</name>
</gene>
<keyword evidence="3 9" id="KW-0863">Zinc-finger</keyword>
<evidence type="ECO:0000256" key="6">
    <source>
        <dbReference type="ARBA" id="ARBA00023125"/>
    </source>
</evidence>
<dbReference type="GO" id="GO:0005634">
    <property type="term" value="C:nucleus"/>
    <property type="evidence" value="ECO:0007669"/>
    <property type="project" value="UniProtKB-SubCell"/>
</dbReference>
<dbReference type="FunFam" id="4.10.1100.10:FF:000001">
    <property type="entry name" value="Squamosa promoter-binding-like protein 14"/>
    <property type="match status" value="1"/>
</dbReference>
<evidence type="ECO:0000256" key="8">
    <source>
        <dbReference type="ARBA" id="ARBA00023242"/>
    </source>
</evidence>
<dbReference type="InterPro" id="IPR044817">
    <property type="entry name" value="SBP-like"/>
</dbReference>
<dbReference type="AlphaFoldDB" id="A0A835UJ21"/>
<dbReference type="InterPro" id="IPR004333">
    <property type="entry name" value="SBP_dom"/>
</dbReference>
<evidence type="ECO:0000256" key="4">
    <source>
        <dbReference type="ARBA" id="ARBA00022833"/>
    </source>
</evidence>
<evidence type="ECO:0000313" key="12">
    <source>
        <dbReference type="EMBL" id="KAG0462565.1"/>
    </source>
</evidence>